<comment type="caution">
    <text evidence="2">The sequence shown here is derived from an EMBL/GenBank/DDBJ whole genome shotgun (WGS) entry which is preliminary data.</text>
</comment>
<dbReference type="AlphaFoldDB" id="A0A813HYF3"/>
<name>A0A813HYF3_POLGL</name>
<evidence type="ECO:0000256" key="1">
    <source>
        <dbReference type="SAM" id="MobiDB-lite"/>
    </source>
</evidence>
<dbReference type="InterPro" id="IPR021047">
    <property type="entry name" value="Mannosyltransferase_CMT1"/>
</dbReference>
<dbReference type="Proteomes" id="UP000626109">
    <property type="component" value="Unassembled WGS sequence"/>
</dbReference>
<evidence type="ECO:0000313" key="2">
    <source>
        <dbReference type="EMBL" id="CAE8642627.1"/>
    </source>
</evidence>
<dbReference type="Pfam" id="PF11735">
    <property type="entry name" value="CAP59_mtransfer"/>
    <property type="match status" value="1"/>
</dbReference>
<reference evidence="2" key="1">
    <citation type="submission" date="2021-02" db="EMBL/GenBank/DDBJ databases">
        <authorList>
            <person name="Dougan E. K."/>
            <person name="Rhodes N."/>
            <person name="Thang M."/>
            <person name="Chan C."/>
        </authorList>
    </citation>
    <scope>NUCLEOTIDE SEQUENCE</scope>
</reference>
<organism evidence="2 3">
    <name type="scientific">Polarella glacialis</name>
    <name type="common">Dinoflagellate</name>
    <dbReference type="NCBI Taxonomy" id="89957"/>
    <lineage>
        <taxon>Eukaryota</taxon>
        <taxon>Sar</taxon>
        <taxon>Alveolata</taxon>
        <taxon>Dinophyceae</taxon>
        <taxon>Suessiales</taxon>
        <taxon>Suessiaceae</taxon>
        <taxon>Polarella</taxon>
    </lineage>
</organism>
<accession>A0A813HYF3</accession>
<sequence>RLESLATHFLATRIAFVENDSSDGTRAYLRKWAKQARGRVSRPKIELELIEEDLASQPSVGAYANRGDLKAKGWGHDGVRLLARLRNRYLDEMRAHVSKQEETIQEGSVSEAASPPNYLLLMVDADVGDNWNDEAVLEALGHEARWDVLCSHTWYRPEKALYDAFALRSPQLQPFAEPEAFERDFGRSFFPHAMCGTQKRWGGNLSAASLHQISEADGPDGSSTSDSRSEGRELLRRTGAVPRRCASRLPCRMPLR</sequence>
<feature type="non-terminal residue" evidence="2">
    <location>
        <position position="1"/>
    </location>
</feature>
<gene>
    <name evidence="2" type="ORF">PGLA2088_LOCUS2485</name>
</gene>
<evidence type="ECO:0000313" key="3">
    <source>
        <dbReference type="Proteomes" id="UP000626109"/>
    </source>
</evidence>
<feature type="compositionally biased region" description="Basic and acidic residues" evidence="1">
    <location>
        <begin position="227"/>
        <end position="236"/>
    </location>
</feature>
<feature type="region of interest" description="Disordered" evidence="1">
    <location>
        <begin position="214"/>
        <end position="238"/>
    </location>
</feature>
<proteinExistence type="predicted"/>
<dbReference type="EMBL" id="CAJNNW010002025">
    <property type="protein sequence ID" value="CAE8642627.1"/>
    <property type="molecule type" value="Genomic_DNA"/>
</dbReference>
<protein>
    <submittedName>
        <fullName evidence="2">Uncharacterized protein</fullName>
    </submittedName>
</protein>